<dbReference type="Proteomes" id="UP000019438">
    <property type="component" value="Chromosome"/>
</dbReference>
<gene>
    <name evidence="1" type="ORF">GbCGDNIH3_0203</name>
</gene>
<dbReference type="SUPFAM" id="SSF55961">
    <property type="entry name" value="Bet v1-like"/>
    <property type="match status" value="1"/>
</dbReference>
<reference evidence="2" key="1">
    <citation type="submission" date="2012-06" db="EMBL/GenBank/DDBJ databases">
        <title>Genome analysis of multiple Granulibacter bethesdensis isolates demonstrates substantial genome diversity.</title>
        <authorList>
            <person name="Greenberg D.E."/>
            <person name="Porcella S.F."/>
            <person name="Zarember K."/>
            <person name="Zelazny A.M."/>
            <person name="Bruno D."/>
            <person name="Martens C."/>
            <person name="Barbian K.D."/>
            <person name="Jaske E."/>
            <person name="Holland S.M."/>
        </authorList>
    </citation>
    <scope>NUCLEOTIDE SEQUENCE [LARGE SCALE GENOMIC DNA]</scope>
    <source>
        <strain evidence="2">CGDNIH3</strain>
    </source>
</reference>
<organism evidence="1 2">
    <name type="scientific">Granulibacter bethesdensis</name>
    <dbReference type="NCBI Taxonomy" id="364410"/>
    <lineage>
        <taxon>Bacteria</taxon>
        <taxon>Pseudomonadati</taxon>
        <taxon>Pseudomonadota</taxon>
        <taxon>Alphaproteobacteria</taxon>
        <taxon>Acetobacterales</taxon>
        <taxon>Acetobacteraceae</taxon>
        <taxon>Granulibacter</taxon>
    </lineage>
</organism>
<dbReference type="PANTHER" id="PTHR39332">
    <property type="entry name" value="BLL4707 PROTEIN"/>
    <property type="match status" value="1"/>
</dbReference>
<dbReference type="InterPro" id="IPR023393">
    <property type="entry name" value="START-like_dom_sf"/>
</dbReference>
<dbReference type="AlphaFoldDB" id="A0AAN0RBS4"/>
<dbReference type="CDD" id="cd07821">
    <property type="entry name" value="PYR_PYL_RCAR_like"/>
    <property type="match status" value="1"/>
</dbReference>
<dbReference type="Pfam" id="PF10604">
    <property type="entry name" value="Polyketide_cyc2"/>
    <property type="match status" value="1"/>
</dbReference>
<accession>A0AAN0RBS4</accession>
<dbReference type="KEGG" id="gbc:GbCGDNIH3_0203"/>
<dbReference type="PANTHER" id="PTHR39332:SF7">
    <property type="entry name" value="SRPBCC FAMILY PROTEIN"/>
    <property type="match status" value="1"/>
</dbReference>
<name>A0AAN0RBS4_9PROT</name>
<evidence type="ECO:0000313" key="2">
    <source>
        <dbReference type="Proteomes" id="UP000019438"/>
    </source>
</evidence>
<sequence length="226" mass="24332">MPSLALQKPIKQNLEFKTFSFRHACSAEKSGQYLPPQREIVMLLHWLTPARAAMLAVPVLVSSFAASQASAHGPTRQKVEESVTVNATPDKVWAVIGNFHDMSWNPAVASVTGDGGNKVTSLRTLTLKASGKPITESLDKYDATEHLYKTFLTKPNPDALPANDLSTELSVSPAAGGKSTVEWNAAFYRGYMNNDPPPNLNDEASKKAVADYMKAGLAALKAKFGG</sequence>
<dbReference type="Gene3D" id="3.30.530.20">
    <property type="match status" value="1"/>
</dbReference>
<dbReference type="InterPro" id="IPR019587">
    <property type="entry name" value="Polyketide_cyclase/dehydratase"/>
</dbReference>
<dbReference type="EMBL" id="CP003181">
    <property type="protein sequence ID" value="AHJ61952.1"/>
    <property type="molecule type" value="Genomic_DNA"/>
</dbReference>
<protein>
    <submittedName>
        <fullName evidence="1">Uncharacterized protein</fullName>
    </submittedName>
</protein>
<evidence type="ECO:0000313" key="1">
    <source>
        <dbReference type="EMBL" id="AHJ61952.1"/>
    </source>
</evidence>
<proteinExistence type="predicted"/>